<dbReference type="Proteomes" id="UP000752696">
    <property type="component" value="Unassembled WGS sequence"/>
</dbReference>
<name>A0A6V7H312_9HYME</name>
<protein>
    <submittedName>
        <fullName evidence="1">Uncharacterized protein</fullName>
    </submittedName>
</protein>
<organism evidence="1 2">
    <name type="scientific">Heterotrigona itama</name>
    <dbReference type="NCBI Taxonomy" id="395501"/>
    <lineage>
        <taxon>Eukaryota</taxon>
        <taxon>Metazoa</taxon>
        <taxon>Ecdysozoa</taxon>
        <taxon>Arthropoda</taxon>
        <taxon>Hexapoda</taxon>
        <taxon>Insecta</taxon>
        <taxon>Pterygota</taxon>
        <taxon>Neoptera</taxon>
        <taxon>Endopterygota</taxon>
        <taxon>Hymenoptera</taxon>
        <taxon>Apocrita</taxon>
        <taxon>Aculeata</taxon>
        <taxon>Apoidea</taxon>
        <taxon>Anthophila</taxon>
        <taxon>Apidae</taxon>
        <taxon>Heterotrigona</taxon>
    </lineage>
</organism>
<feature type="non-terminal residue" evidence="1">
    <location>
        <position position="215"/>
    </location>
</feature>
<gene>
    <name evidence="1" type="ORF">MHI_LOCUS365187</name>
</gene>
<dbReference type="EMBL" id="CAJDYZ010006312">
    <property type="protein sequence ID" value="CAD1473250.1"/>
    <property type="molecule type" value="Genomic_DNA"/>
</dbReference>
<dbReference type="AlphaFoldDB" id="A0A6V7H312"/>
<keyword evidence="2" id="KW-1185">Reference proteome</keyword>
<dbReference type="OrthoDB" id="7700070at2759"/>
<accession>A0A6V7H312</accession>
<proteinExistence type="predicted"/>
<sequence length="215" mass="24658">MNYEHDPPTWLPSIKRENRMSHDRQFRTIERSRMAKLATITIVLATCSVPRSSGIDPRGSIEDELAAPGIRDEAIREIFHVISTETSSEKDDEQLVKLIKEEIVRTAHSVKTPSGSIEAAARRAQRLVTELTAAYTTAIYKSKSSEEAKVNFARFRNTVQKIVDFIKKGQFVIETFEESCKTWISFLNLYHLEDLKICEENLRRMGNSFNHFPIP</sequence>
<evidence type="ECO:0000313" key="1">
    <source>
        <dbReference type="EMBL" id="CAD1473250.1"/>
    </source>
</evidence>
<reference evidence="1" key="1">
    <citation type="submission" date="2020-07" db="EMBL/GenBank/DDBJ databases">
        <authorList>
            <person name="Nazaruddin N."/>
        </authorList>
    </citation>
    <scope>NUCLEOTIDE SEQUENCE</scope>
</reference>
<evidence type="ECO:0000313" key="2">
    <source>
        <dbReference type="Proteomes" id="UP000752696"/>
    </source>
</evidence>
<comment type="caution">
    <text evidence="1">The sequence shown here is derived from an EMBL/GenBank/DDBJ whole genome shotgun (WGS) entry which is preliminary data.</text>
</comment>